<name>A0ABP8NCD9_9BACT</name>
<feature type="compositionally biased region" description="Basic and acidic residues" evidence="1">
    <location>
        <begin position="245"/>
        <end position="256"/>
    </location>
</feature>
<comment type="caution">
    <text evidence="2">The sequence shown here is derived from an EMBL/GenBank/DDBJ whole genome shotgun (WGS) entry which is preliminary data.</text>
</comment>
<feature type="compositionally biased region" description="Polar residues" evidence="1">
    <location>
        <begin position="128"/>
        <end position="145"/>
    </location>
</feature>
<dbReference type="EMBL" id="BAABGA010000065">
    <property type="protein sequence ID" value="GAA4463493.1"/>
    <property type="molecule type" value="Genomic_DNA"/>
</dbReference>
<reference evidence="3" key="1">
    <citation type="journal article" date="2019" name="Int. J. Syst. Evol. Microbiol.">
        <title>The Global Catalogue of Microorganisms (GCM) 10K type strain sequencing project: providing services to taxonomists for standard genome sequencing and annotation.</title>
        <authorList>
            <consortium name="The Broad Institute Genomics Platform"/>
            <consortium name="The Broad Institute Genome Sequencing Center for Infectious Disease"/>
            <person name="Wu L."/>
            <person name="Ma J."/>
        </authorList>
    </citation>
    <scope>NUCLEOTIDE SEQUENCE [LARGE SCALE GENOMIC DNA]</scope>
    <source>
        <strain evidence="3">JCM 17759</strain>
    </source>
</reference>
<evidence type="ECO:0000313" key="2">
    <source>
        <dbReference type="EMBL" id="GAA4463493.1"/>
    </source>
</evidence>
<gene>
    <name evidence="2" type="ORF">GCM10023156_48680</name>
</gene>
<protein>
    <recommendedName>
        <fullName evidence="4">Helix-turn-helix domain-containing protein</fullName>
    </recommendedName>
</protein>
<feature type="region of interest" description="Disordered" evidence="1">
    <location>
        <begin position="119"/>
        <end position="182"/>
    </location>
</feature>
<dbReference type="RefSeq" id="WP_345326297.1">
    <property type="nucleotide sequence ID" value="NZ_BAABGA010000065.1"/>
</dbReference>
<keyword evidence="3" id="KW-1185">Reference proteome</keyword>
<evidence type="ECO:0000313" key="3">
    <source>
        <dbReference type="Proteomes" id="UP001500840"/>
    </source>
</evidence>
<accession>A0ABP8NCD9</accession>
<proteinExistence type="predicted"/>
<feature type="region of interest" description="Disordered" evidence="1">
    <location>
        <begin position="234"/>
        <end position="271"/>
    </location>
</feature>
<evidence type="ECO:0008006" key="4">
    <source>
        <dbReference type="Google" id="ProtNLM"/>
    </source>
</evidence>
<dbReference type="Proteomes" id="UP001500840">
    <property type="component" value="Unassembled WGS sequence"/>
</dbReference>
<evidence type="ECO:0000256" key="1">
    <source>
        <dbReference type="SAM" id="MobiDB-lite"/>
    </source>
</evidence>
<sequence>MTQRDTTLPQYPSADRKNIGYAIRYIKALMASDAIRDIGMEAVLLCVFVASCEDKLHYAKPPKYWRKEMMNQFGKGSPKDLNRIRKAAEDAGLLHHVPGTRTKMGVYWTLVPEWLPMGHEPFPKGNGTKPNRSQKGTDQAANRSQKGTERGTERGTLSIPSTHTPKKKKTEPSFDPAKVDLPFGSDEFREAWEDYCEMRREVKKALTPTAAKAALKKLGGWEEADACVALENSTASQWQGLFLPDKPRGRADDREPTTPPPPPIKRRRSPQ</sequence>
<organism evidence="2 3">
    <name type="scientific">Novipirellula rosea</name>
    <dbReference type="NCBI Taxonomy" id="1031540"/>
    <lineage>
        <taxon>Bacteria</taxon>
        <taxon>Pseudomonadati</taxon>
        <taxon>Planctomycetota</taxon>
        <taxon>Planctomycetia</taxon>
        <taxon>Pirellulales</taxon>
        <taxon>Pirellulaceae</taxon>
        <taxon>Novipirellula</taxon>
    </lineage>
</organism>